<evidence type="ECO:0000313" key="1">
    <source>
        <dbReference type="EMBL" id="SFV65450.1"/>
    </source>
</evidence>
<dbReference type="EMBL" id="FPHF01000087">
    <property type="protein sequence ID" value="SFV65450.1"/>
    <property type="molecule type" value="Genomic_DNA"/>
</dbReference>
<name>A0A1W1CHU3_9ZZZZ</name>
<accession>A0A1W1CHU3</accession>
<reference evidence="1" key="1">
    <citation type="submission" date="2016-10" db="EMBL/GenBank/DDBJ databases">
        <authorList>
            <person name="de Groot N.N."/>
        </authorList>
    </citation>
    <scope>NUCLEOTIDE SEQUENCE</scope>
</reference>
<protein>
    <submittedName>
        <fullName evidence="1">COG1565: Uncharacterized conserved protein</fullName>
    </submittedName>
</protein>
<organism evidence="1">
    <name type="scientific">hydrothermal vent metagenome</name>
    <dbReference type="NCBI Taxonomy" id="652676"/>
    <lineage>
        <taxon>unclassified sequences</taxon>
        <taxon>metagenomes</taxon>
        <taxon>ecological metagenomes</taxon>
    </lineage>
</organism>
<dbReference type="InterPro" id="IPR029063">
    <property type="entry name" value="SAM-dependent_MTases_sf"/>
</dbReference>
<dbReference type="AlphaFoldDB" id="A0A1W1CHU3"/>
<dbReference type="InterPro" id="IPR038375">
    <property type="entry name" value="NDUFAF7_sf"/>
</dbReference>
<sequence length="137" mass="16188">MAGSCEKFEFMSFDYGEMVARPDFSLRIYSKHKVLPFFIPDDNVDYLPRDTLFAKSDITYDVTFEHVKDAYTEAGVEFVELKAQMVALIDMGILDLLEMLKEKVDEKLYRQELEKAKMLIMPNFLGERFKMIRFRKD</sequence>
<dbReference type="Gene3D" id="3.40.50.12710">
    <property type="match status" value="1"/>
</dbReference>
<proteinExistence type="predicted"/>
<gene>
    <name evidence="1" type="ORF">MNB_SM-4-1190</name>
</gene>
<dbReference type="SUPFAM" id="SSF53335">
    <property type="entry name" value="S-adenosyl-L-methionine-dependent methyltransferases"/>
    <property type="match status" value="1"/>
</dbReference>